<gene>
    <name evidence="2" type="ORF">PPENT_87.1.T0520252</name>
</gene>
<name>A0A8S1V072_9CILI</name>
<feature type="compositionally biased region" description="Low complexity" evidence="1">
    <location>
        <begin position="46"/>
        <end position="55"/>
    </location>
</feature>
<accession>A0A8S1V072</accession>
<feature type="compositionally biased region" description="Polar residues" evidence="1">
    <location>
        <begin position="66"/>
        <end position="76"/>
    </location>
</feature>
<protein>
    <submittedName>
        <fullName evidence="2">Uncharacterized protein</fullName>
    </submittedName>
</protein>
<feature type="region of interest" description="Disordered" evidence="1">
    <location>
        <begin position="156"/>
        <end position="177"/>
    </location>
</feature>
<comment type="caution">
    <text evidence="2">The sequence shown here is derived from an EMBL/GenBank/DDBJ whole genome shotgun (WGS) entry which is preliminary data.</text>
</comment>
<proteinExistence type="predicted"/>
<feature type="region of interest" description="Disordered" evidence="1">
    <location>
        <begin position="1"/>
        <end position="76"/>
    </location>
</feature>
<reference evidence="2" key="1">
    <citation type="submission" date="2021-01" db="EMBL/GenBank/DDBJ databases">
        <authorList>
            <consortium name="Genoscope - CEA"/>
            <person name="William W."/>
        </authorList>
    </citation>
    <scope>NUCLEOTIDE SEQUENCE</scope>
</reference>
<dbReference type="Proteomes" id="UP000689195">
    <property type="component" value="Unassembled WGS sequence"/>
</dbReference>
<evidence type="ECO:0000313" key="2">
    <source>
        <dbReference type="EMBL" id="CAD8170295.1"/>
    </source>
</evidence>
<dbReference type="AlphaFoldDB" id="A0A8S1V072"/>
<feature type="compositionally biased region" description="Low complexity" evidence="1">
    <location>
        <begin position="159"/>
        <end position="177"/>
    </location>
</feature>
<organism evidence="2 3">
    <name type="scientific">Paramecium pentaurelia</name>
    <dbReference type="NCBI Taxonomy" id="43138"/>
    <lineage>
        <taxon>Eukaryota</taxon>
        <taxon>Sar</taxon>
        <taxon>Alveolata</taxon>
        <taxon>Ciliophora</taxon>
        <taxon>Intramacronucleata</taxon>
        <taxon>Oligohymenophorea</taxon>
        <taxon>Peniculida</taxon>
        <taxon>Parameciidae</taxon>
        <taxon>Paramecium</taxon>
    </lineage>
</organism>
<dbReference type="EMBL" id="CAJJDO010000052">
    <property type="protein sequence ID" value="CAD8170295.1"/>
    <property type="molecule type" value="Genomic_DNA"/>
</dbReference>
<dbReference type="OrthoDB" id="312586at2759"/>
<evidence type="ECO:0000313" key="3">
    <source>
        <dbReference type="Proteomes" id="UP000689195"/>
    </source>
</evidence>
<evidence type="ECO:0000256" key="1">
    <source>
        <dbReference type="SAM" id="MobiDB-lite"/>
    </source>
</evidence>
<feature type="compositionally biased region" description="Basic and acidic residues" evidence="1">
    <location>
        <begin position="24"/>
        <end position="45"/>
    </location>
</feature>
<keyword evidence="3" id="KW-1185">Reference proteome</keyword>
<sequence length="319" mass="38548">MYNEMTPFFTKSAPYIQGPQKQEQFGRKEQQGWKDQQGWKEKQGWKDQQGWKQEQNNYRKKDIKYRNTNQENYQQQPLYYPKNAIDNQNQQQQQSPYDFSYATQDQGQKIDEYQQKKIEDQLPIQKQECVTQHKDDNAAKQNVENIERSQLQQHHNITSNNDQKQSSSQQQQQQQQQQYQQYQQQQQNQQSQQHQEQEQSYYQYNQEQSNVQNYQQYQQQQQIHPQSQLIQAPHIPYQLPQNMFQPIAQSNPFALQQPPQNINEMNWSGQSAPYVVQYLIYPNKSGKQFLYQFQLTQENLDENYQILKAQLDCKNKINI</sequence>